<keyword evidence="2 9" id="KW-0813">Transport</keyword>
<keyword evidence="13" id="KW-1185">Reference proteome</keyword>
<dbReference type="GO" id="GO:0043953">
    <property type="term" value="P:protein transport by the Tat complex"/>
    <property type="evidence" value="ECO:0007669"/>
    <property type="project" value="UniProtKB-UniRule"/>
</dbReference>
<dbReference type="NCBIfam" id="TIGR01410">
    <property type="entry name" value="tatB"/>
    <property type="match status" value="1"/>
</dbReference>
<evidence type="ECO:0000256" key="4">
    <source>
        <dbReference type="ARBA" id="ARBA00022692"/>
    </source>
</evidence>
<comment type="caution">
    <text evidence="12">The sequence shown here is derived from an EMBL/GenBank/DDBJ whole genome shotgun (WGS) entry which is preliminary data.</text>
</comment>
<dbReference type="Pfam" id="PF02416">
    <property type="entry name" value="TatA_B_E"/>
    <property type="match status" value="1"/>
</dbReference>
<comment type="subunit">
    <text evidence="9">The Tat system comprises two distinct complexes: a TatABC complex, containing multiple copies of TatA, TatB and TatC subunits, and a separate TatA complex, containing only TatA subunits. Substrates initially bind to the TatABC complex, which probably triggers association of the separate TatA complex to form the active translocon.</text>
</comment>
<dbReference type="OrthoDB" id="7206969at2"/>
<sequence length="149" mass="16019">MFDIGASELLMVIIVAVVVIGPKDMPMAMRTAGRWIGKMRKISGHFRAGVDAMVREAELEEMEKQWRAQNEAIMKSTPQLPSAEEMQAPIASRQGDAGSVGEAKSPEAAATDTPAPLSGEQSAAQDEAPRDAKEQQSRQAELNLPPPPP</sequence>
<dbReference type="PRINTS" id="PR01506">
    <property type="entry name" value="TATBPROTEIN"/>
</dbReference>
<evidence type="ECO:0000256" key="3">
    <source>
        <dbReference type="ARBA" id="ARBA00022475"/>
    </source>
</evidence>
<gene>
    <name evidence="9 12" type="primary">tatB</name>
    <name evidence="12" type="ORF">NSU_2194</name>
</gene>
<comment type="similarity">
    <text evidence="9">Belongs to the TatB family.</text>
</comment>
<evidence type="ECO:0000256" key="7">
    <source>
        <dbReference type="ARBA" id="ARBA00023010"/>
    </source>
</evidence>
<dbReference type="AlphaFoldDB" id="G6ECX3"/>
<dbReference type="Proteomes" id="UP000004030">
    <property type="component" value="Unassembled WGS sequence"/>
</dbReference>
<dbReference type="PATRIC" id="fig|1088721.3.peg.2174"/>
<comment type="subcellular location">
    <subcellularLocation>
        <location evidence="9">Cell membrane</location>
        <topology evidence="9">Single-pass membrane protein</topology>
    </subcellularLocation>
    <subcellularLocation>
        <location evidence="1">Membrane</location>
        <topology evidence="1">Single-pass membrane protein</topology>
    </subcellularLocation>
</comment>
<evidence type="ECO:0000256" key="8">
    <source>
        <dbReference type="ARBA" id="ARBA00023136"/>
    </source>
</evidence>
<keyword evidence="8 9" id="KW-0472">Membrane</keyword>
<dbReference type="eggNOG" id="COG1826">
    <property type="taxonomic scope" value="Bacteria"/>
</dbReference>
<dbReference type="InterPro" id="IPR018448">
    <property type="entry name" value="TatB"/>
</dbReference>
<evidence type="ECO:0000256" key="9">
    <source>
        <dbReference type="HAMAP-Rule" id="MF_00237"/>
    </source>
</evidence>
<dbReference type="PANTHER" id="PTHR33162:SF1">
    <property type="entry name" value="SEC-INDEPENDENT PROTEIN TRANSLOCASE PROTEIN TATA, CHLOROPLASTIC"/>
    <property type="match status" value="1"/>
</dbReference>
<feature type="compositionally biased region" description="Basic and acidic residues" evidence="10">
    <location>
        <begin position="127"/>
        <end position="136"/>
    </location>
</feature>
<keyword evidence="7 9" id="KW-0811">Translocation</keyword>
<comment type="function">
    <text evidence="9">Part of the twin-arginine translocation (Tat) system that transports large folded proteins containing a characteristic twin-arginine motif in their signal peptide across membranes. Together with TatC, TatB is part of a receptor directly interacting with Tat signal peptides. TatB may form an oligomeric binding site that transiently accommodates folded Tat precursor proteins before their translocation.</text>
</comment>
<dbReference type="GO" id="GO:0033281">
    <property type="term" value="C:TAT protein transport complex"/>
    <property type="evidence" value="ECO:0007669"/>
    <property type="project" value="UniProtKB-UniRule"/>
</dbReference>
<evidence type="ECO:0000256" key="10">
    <source>
        <dbReference type="SAM" id="MobiDB-lite"/>
    </source>
</evidence>
<keyword evidence="6 9" id="KW-1133">Transmembrane helix</keyword>
<feature type="region of interest" description="Disordered" evidence="10">
    <location>
        <begin position="69"/>
        <end position="149"/>
    </location>
</feature>
<dbReference type="PANTHER" id="PTHR33162">
    <property type="entry name" value="SEC-INDEPENDENT PROTEIN TRANSLOCASE PROTEIN TATA, CHLOROPLASTIC"/>
    <property type="match status" value="1"/>
</dbReference>
<name>G6ECX3_9SPHN</name>
<dbReference type="HAMAP" id="MF_00237">
    <property type="entry name" value="TatB"/>
    <property type="match status" value="1"/>
</dbReference>
<evidence type="ECO:0000256" key="1">
    <source>
        <dbReference type="ARBA" id="ARBA00004167"/>
    </source>
</evidence>
<dbReference type="Gene3D" id="1.20.5.3310">
    <property type="match status" value="1"/>
</dbReference>
<dbReference type="EMBL" id="AGFM01000030">
    <property type="protein sequence ID" value="EHJ60812.1"/>
    <property type="molecule type" value="Genomic_DNA"/>
</dbReference>
<evidence type="ECO:0000256" key="2">
    <source>
        <dbReference type="ARBA" id="ARBA00022448"/>
    </source>
</evidence>
<reference evidence="12 13" key="1">
    <citation type="journal article" date="2012" name="J. Bacteriol.">
        <title>Genome sequence of benzo(a)pyrene-degrading bacterium Novosphingobium pentaromativorans US6-1.</title>
        <authorList>
            <person name="Luo Y.R."/>
            <person name="Kang S.G."/>
            <person name="Kim S.J."/>
            <person name="Kim M.R."/>
            <person name="Li N."/>
            <person name="Lee J.H."/>
            <person name="Kwon K.K."/>
        </authorList>
    </citation>
    <scope>NUCLEOTIDE SEQUENCE [LARGE SCALE GENOMIC DNA]</scope>
    <source>
        <strain evidence="12 13">US6-1</strain>
    </source>
</reference>
<keyword evidence="3 9" id="KW-1003">Cell membrane</keyword>
<keyword evidence="5 9" id="KW-0653">Protein transport</keyword>
<evidence type="ECO:0000313" key="13">
    <source>
        <dbReference type="Proteomes" id="UP000004030"/>
    </source>
</evidence>
<keyword evidence="4 9" id="KW-0812">Transmembrane</keyword>
<evidence type="ECO:0000313" key="12">
    <source>
        <dbReference type="EMBL" id="EHJ60812.1"/>
    </source>
</evidence>
<feature type="transmembrane region" description="Helical" evidence="11">
    <location>
        <begin position="6"/>
        <end position="22"/>
    </location>
</feature>
<dbReference type="RefSeq" id="WP_007013109.1">
    <property type="nucleotide sequence ID" value="NZ_AGFM01000030.1"/>
</dbReference>
<dbReference type="GO" id="GO:0008320">
    <property type="term" value="F:protein transmembrane transporter activity"/>
    <property type="evidence" value="ECO:0007669"/>
    <property type="project" value="UniProtKB-UniRule"/>
</dbReference>
<dbReference type="InterPro" id="IPR003369">
    <property type="entry name" value="TatA/B/E"/>
</dbReference>
<protein>
    <recommendedName>
        <fullName evidence="9">Sec-independent protein translocase protein TatB</fullName>
    </recommendedName>
</protein>
<dbReference type="STRING" id="1088721.JI59_09125"/>
<proteinExistence type="inferred from homology"/>
<evidence type="ECO:0000256" key="5">
    <source>
        <dbReference type="ARBA" id="ARBA00022927"/>
    </source>
</evidence>
<evidence type="ECO:0000256" key="11">
    <source>
        <dbReference type="SAM" id="Phobius"/>
    </source>
</evidence>
<dbReference type="KEGG" id="npn:JI59_09125"/>
<organism evidence="12 13">
    <name type="scientific">Novosphingobium pentaromativorans US6-1</name>
    <dbReference type="NCBI Taxonomy" id="1088721"/>
    <lineage>
        <taxon>Bacteria</taxon>
        <taxon>Pseudomonadati</taxon>
        <taxon>Pseudomonadota</taxon>
        <taxon>Alphaproteobacteria</taxon>
        <taxon>Sphingomonadales</taxon>
        <taxon>Sphingomonadaceae</taxon>
        <taxon>Novosphingobium</taxon>
    </lineage>
</organism>
<accession>G6ECX3</accession>
<evidence type="ECO:0000256" key="6">
    <source>
        <dbReference type="ARBA" id="ARBA00022989"/>
    </source>
</evidence>